<gene>
    <name evidence="4" type="ORF">CSUI_006700</name>
</gene>
<comment type="caution">
    <text evidence="4">The sequence shown here is derived from an EMBL/GenBank/DDBJ whole genome shotgun (WGS) entry which is preliminary data.</text>
</comment>
<dbReference type="PANTHER" id="PTHR10993">
    <property type="entry name" value="OCTANOYLTRANSFERASE"/>
    <property type="match status" value="1"/>
</dbReference>
<feature type="compositionally biased region" description="Low complexity" evidence="1">
    <location>
        <begin position="674"/>
        <end position="688"/>
    </location>
</feature>
<dbReference type="PROSITE" id="PS01313">
    <property type="entry name" value="LIPB"/>
    <property type="match status" value="1"/>
</dbReference>
<feature type="compositionally biased region" description="Acidic residues" evidence="1">
    <location>
        <begin position="403"/>
        <end position="412"/>
    </location>
</feature>
<feature type="region of interest" description="Disordered" evidence="1">
    <location>
        <begin position="921"/>
        <end position="991"/>
    </location>
</feature>
<feature type="region of interest" description="Disordered" evidence="1">
    <location>
        <begin position="471"/>
        <end position="529"/>
    </location>
</feature>
<feature type="region of interest" description="Disordered" evidence="1">
    <location>
        <begin position="620"/>
        <end position="688"/>
    </location>
</feature>
<protein>
    <submittedName>
        <fullName evidence="4">Lipoyl transferase</fullName>
    </submittedName>
</protein>
<feature type="region of interest" description="Disordered" evidence="1">
    <location>
        <begin position="172"/>
        <end position="196"/>
    </location>
</feature>
<feature type="region of interest" description="Disordered" evidence="1">
    <location>
        <begin position="321"/>
        <end position="358"/>
    </location>
</feature>
<name>A0A2C6KTH5_9APIC</name>
<feature type="domain" description="BPL/LPL catalytic" evidence="3">
    <location>
        <begin position="665"/>
        <end position="938"/>
    </location>
</feature>
<dbReference type="OrthoDB" id="19908at2759"/>
<feature type="chain" id="PRO_5012835579" evidence="2">
    <location>
        <begin position="18"/>
        <end position="1035"/>
    </location>
</feature>
<feature type="compositionally biased region" description="Basic and acidic residues" evidence="1">
    <location>
        <begin position="644"/>
        <end position="673"/>
    </location>
</feature>
<evidence type="ECO:0000313" key="4">
    <source>
        <dbReference type="EMBL" id="PHJ19473.1"/>
    </source>
</evidence>
<accession>A0A2C6KTH5</accession>
<feature type="compositionally biased region" description="Low complexity" evidence="1">
    <location>
        <begin position="186"/>
        <end position="196"/>
    </location>
</feature>
<dbReference type="Pfam" id="PF21948">
    <property type="entry name" value="LplA-B_cat"/>
    <property type="match status" value="2"/>
</dbReference>
<sequence>MSSFLSFFMFLFKSLVASLLLPLHSNDRLCLLLSLPRQKNGLASFSLSLLLVIEVYIHLITSSSSPCHLHHHLLLSEGLVLLPTHKPLERKIPGSSSPASTFSRSTSSSSFSAPLLRHVRNNGKKSLAWRSSSITLDHSSLPCKQPSELSFSFSFSPFVRITKIKKNVPSSRHLPLAKKEKTDTHFPSSSSSTSSLSFSAFLTPLSVSLFSSPSSFLSPISSPSFSHLSHSSLLKRNRHLFLSSCLLQSSLLKGHDHIYPSYSRKLSLKRSFCLANSSGIDRDFSRSNGRENSLSDGLFSKERERKKEAEAEALSFLSKLPLGDGSDREGNHGIRNLTHSEKKKKTESGVLPSSSFSSFLSLQEEEEEEEDRSYRVQDDKDVSAFISLIRQGQRSIESSREEAQEEEEETDRDTEKRRKKEMRKKKRKRRKCVVLDFSDRLVPYELAWKLQQILMKIQLFDVKQLEEEEKERRSSFSSFDQRTHDRREEDVSSKKIDFSSRQEEEEENVSRSSPDSLSSSSTLSSSSSPHWRLFSPGMSSTSPQSSSYDYAILLQHPGVYTLGQGGSSENIYFKSSIRQLEMSEEEEKELFTLDGCWSSLEKILKDLLLLQSKSARSLHLAKTQERQSSPPAPFHPLSASSLSHDQRHIQEEGEEDQLRSHSGKSEERNRERCLSSSSSFSSSFFSSSSSFSSEREEEREHEQIVWRVERGGQVTYHAPGQLVLYPILNLRFQQCDLHFYVSSLEQVVINTLRRLQRREKLADFSLLYPKLSDRWREKKEMNDKKKKNQLTSEEGNERTNQKKKKKKNCKGCGSNAENDGDTSEVQRPSREDDEEEEGERGEEEEGGVRIRGRPGVWLKGKKVCAIGVKVKKWISHHGLALNVSIDLDGFNKIIPCGLKDSITGRIKEWLVSKLVDCHVGEQHRRVQEEEETPEDREEREGLERSEGKKKITEEGIDIKSEKETVEKEREKKNKKDEIEEEEEREKGGVKKSMVKDRFNREERDLIDDHGLMRLVSRVLLEEFAKVFNLSLVTFV</sequence>
<keyword evidence="4" id="KW-0808">Transferase</keyword>
<dbReference type="InterPro" id="IPR045864">
    <property type="entry name" value="aa-tRNA-synth_II/BPL/LPL"/>
</dbReference>
<evidence type="ECO:0000256" key="2">
    <source>
        <dbReference type="SAM" id="SignalP"/>
    </source>
</evidence>
<evidence type="ECO:0000256" key="1">
    <source>
        <dbReference type="SAM" id="MobiDB-lite"/>
    </source>
</evidence>
<keyword evidence="2" id="KW-0732">Signal</keyword>
<dbReference type="VEuPathDB" id="ToxoDB:CSUI_006700"/>
<dbReference type="PANTHER" id="PTHR10993:SF7">
    <property type="entry name" value="LIPOYLTRANSFERASE 2, MITOCHONDRIAL-RELATED"/>
    <property type="match status" value="1"/>
</dbReference>
<reference evidence="4 5" key="1">
    <citation type="journal article" date="2017" name="Int. J. Parasitol.">
        <title>The genome of the protozoan parasite Cystoisospora suis and a reverse vaccinology approach to identify vaccine candidates.</title>
        <authorList>
            <person name="Palmieri N."/>
            <person name="Shrestha A."/>
            <person name="Ruttkowski B."/>
            <person name="Beck T."/>
            <person name="Vogl C."/>
            <person name="Tomley F."/>
            <person name="Blake D.P."/>
            <person name="Joachim A."/>
        </authorList>
    </citation>
    <scope>NUCLEOTIDE SEQUENCE [LARGE SCALE GENOMIC DNA]</scope>
    <source>
        <strain evidence="4 5">Wien I</strain>
    </source>
</reference>
<dbReference type="InterPro" id="IPR020605">
    <property type="entry name" value="Octanoyltransferase_CS"/>
</dbReference>
<dbReference type="GeneID" id="94430064"/>
<dbReference type="SUPFAM" id="SSF55681">
    <property type="entry name" value="Class II aaRS and biotin synthetases"/>
    <property type="match status" value="1"/>
</dbReference>
<dbReference type="EMBL" id="MIGC01003431">
    <property type="protein sequence ID" value="PHJ19473.1"/>
    <property type="molecule type" value="Genomic_DNA"/>
</dbReference>
<evidence type="ECO:0000259" key="3">
    <source>
        <dbReference type="PROSITE" id="PS51733"/>
    </source>
</evidence>
<organism evidence="4 5">
    <name type="scientific">Cystoisospora suis</name>
    <dbReference type="NCBI Taxonomy" id="483139"/>
    <lineage>
        <taxon>Eukaryota</taxon>
        <taxon>Sar</taxon>
        <taxon>Alveolata</taxon>
        <taxon>Apicomplexa</taxon>
        <taxon>Conoidasida</taxon>
        <taxon>Coccidia</taxon>
        <taxon>Eucoccidiorida</taxon>
        <taxon>Eimeriorina</taxon>
        <taxon>Sarcocystidae</taxon>
        <taxon>Cystoisospora</taxon>
    </lineage>
</organism>
<dbReference type="Proteomes" id="UP000221165">
    <property type="component" value="Unassembled WGS sequence"/>
</dbReference>
<feature type="signal peptide" evidence="2">
    <location>
        <begin position="1"/>
        <end position="17"/>
    </location>
</feature>
<feature type="compositionally biased region" description="Basic and acidic residues" evidence="1">
    <location>
        <begin position="325"/>
        <end position="347"/>
    </location>
</feature>
<feature type="compositionally biased region" description="Acidic residues" evidence="1">
    <location>
        <begin position="831"/>
        <end position="845"/>
    </location>
</feature>
<feature type="compositionally biased region" description="Low complexity" evidence="1">
    <location>
        <begin position="510"/>
        <end position="528"/>
    </location>
</feature>
<dbReference type="PROSITE" id="PS51733">
    <property type="entry name" value="BPL_LPL_CATALYTIC"/>
    <property type="match status" value="1"/>
</dbReference>
<dbReference type="RefSeq" id="XP_067921173.1">
    <property type="nucleotide sequence ID" value="XM_068066853.1"/>
</dbReference>
<dbReference type="Gene3D" id="3.30.930.10">
    <property type="entry name" value="Bira Bifunctional Protein, Domain 2"/>
    <property type="match status" value="2"/>
</dbReference>
<feature type="compositionally biased region" description="Basic and acidic residues" evidence="1">
    <location>
        <begin position="936"/>
        <end position="977"/>
    </location>
</feature>
<dbReference type="InterPro" id="IPR004143">
    <property type="entry name" value="BPL_LPL_catalytic"/>
</dbReference>
<dbReference type="GO" id="GO:0033819">
    <property type="term" value="F:lipoyl(octanoyl) transferase activity"/>
    <property type="evidence" value="ECO:0007669"/>
    <property type="project" value="InterPro"/>
</dbReference>
<feature type="compositionally biased region" description="Basic and acidic residues" evidence="1">
    <location>
        <begin position="481"/>
        <end position="502"/>
    </location>
</feature>
<dbReference type="AlphaFoldDB" id="A0A2C6KTH5"/>
<feature type="region of interest" description="Disordered" evidence="1">
    <location>
        <begin position="393"/>
        <end position="423"/>
    </location>
</feature>
<keyword evidence="5" id="KW-1185">Reference proteome</keyword>
<dbReference type="GO" id="GO:0009249">
    <property type="term" value="P:protein lipoylation"/>
    <property type="evidence" value="ECO:0007669"/>
    <property type="project" value="InterPro"/>
</dbReference>
<evidence type="ECO:0000313" key="5">
    <source>
        <dbReference type="Proteomes" id="UP000221165"/>
    </source>
</evidence>
<proteinExistence type="predicted"/>
<feature type="region of interest" description="Disordered" evidence="1">
    <location>
        <begin position="778"/>
        <end position="848"/>
    </location>
</feature>